<dbReference type="AlphaFoldDB" id="A0A7T5VEF3"/>
<gene>
    <name evidence="11" type="primary">malQ</name>
    <name evidence="11" type="ORF">HP555_10410</name>
</gene>
<dbReference type="EMBL" id="CP054140">
    <property type="protein sequence ID" value="QQG66242.1"/>
    <property type="molecule type" value="Genomic_DNA"/>
</dbReference>
<dbReference type="PANTHER" id="PTHR32438:SF5">
    <property type="entry name" value="4-ALPHA-GLUCANOTRANSFERASE DPE1, CHLOROPLASTIC_AMYLOPLASTIC"/>
    <property type="match status" value="1"/>
</dbReference>
<evidence type="ECO:0000256" key="4">
    <source>
        <dbReference type="ARBA" id="ARBA00020295"/>
    </source>
</evidence>
<organism evidence="11 12">
    <name type="scientific">Desulfobulbus oligotrophicus</name>
    <dbReference type="NCBI Taxonomy" id="1909699"/>
    <lineage>
        <taxon>Bacteria</taxon>
        <taxon>Pseudomonadati</taxon>
        <taxon>Thermodesulfobacteriota</taxon>
        <taxon>Desulfobulbia</taxon>
        <taxon>Desulfobulbales</taxon>
        <taxon>Desulfobulbaceae</taxon>
        <taxon>Desulfobulbus</taxon>
    </lineage>
</organism>
<keyword evidence="12" id="KW-1185">Reference proteome</keyword>
<name>A0A7T5VEF3_9BACT</name>
<dbReference type="EC" id="2.4.1.25" evidence="3 10"/>
<comment type="catalytic activity">
    <reaction evidence="1 10">
        <text>Transfers a segment of a (1-&gt;4)-alpha-D-glucan to a new position in an acceptor, which may be glucose or a (1-&gt;4)-alpha-D-glucan.</text>
        <dbReference type="EC" id="2.4.1.25"/>
    </reaction>
</comment>
<comment type="similarity">
    <text evidence="2 10">Belongs to the disproportionating enzyme family.</text>
</comment>
<dbReference type="GO" id="GO:0004134">
    <property type="term" value="F:4-alpha-glucanotransferase activity"/>
    <property type="evidence" value="ECO:0007669"/>
    <property type="project" value="UniProtKB-EC"/>
</dbReference>
<reference evidence="11 12" key="1">
    <citation type="submission" date="2020-05" db="EMBL/GenBank/DDBJ databases">
        <title>Complete genome of Desulfobulbus oligotrophicus.</title>
        <authorList>
            <person name="Podar M."/>
        </authorList>
    </citation>
    <scope>NUCLEOTIDE SEQUENCE [LARGE SCALE GENOMIC DNA]</scope>
    <source>
        <strain evidence="11 12">Prop6</strain>
    </source>
</reference>
<keyword evidence="7 10" id="KW-0119">Carbohydrate metabolism</keyword>
<dbReference type="InterPro" id="IPR017853">
    <property type="entry name" value="GH"/>
</dbReference>
<evidence type="ECO:0000256" key="9">
    <source>
        <dbReference type="ARBA" id="ARBA00031501"/>
    </source>
</evidence>
<dbReference type="PANTHER" id="PTHR32438">
    <property type="entry name" value="4-ALPHA-GLUCANOTRANSFERASE DPE1, CHLOROPLASTIC/AMYLOPLASTIC"/>
    <property type="match status" value="1"/>
</dbReference>
<evidence type="ECO:0000256" key="5">
    <source>
        <dbReference type="ARBA" id="ARBA00022676"/>
    </source>
</evidence>
<dbReference type="NCBIfam" id="NF011080">
    <property type="entry name" value="PRK14508.1-3"/>
    <property type="match status" value="1"/>
</dbReference>
<evidence type="ECO:0000256" key="10">
    <source>
        <dbReference type="RuleBase" id="RU361207"/>
    </source>
</evidence>
<evidence type="ECO:0000256" key="7">
    <source>
        <dbReference type="ARBA" id="ARBA00023277"/>
    </source>
</evidence>
<proteinExistence type="inferred from homology"/>
<dbReference type="KEGG" id="dog:HP555_10410"/>
<sequence>MTDQSHVNILQQRSSGILLPLFSLPGKHGIGDIGLPAYTFIDFLKQSGQSWWQILPAGPTSPLLGNSPYMSPSAFACSPLLISIDLLVQAGLLREDEINPPRFSEYTVQYENVAQYKKQLLALAWERFINTPSNRTRLEEFTENHPWCHDYGLFLTLKRYLGDTPWFMWPDQFRHRSSKELAKIDHAYKGSIDYLIFEQYLFGNQWQQLRDYATSEGIRLIGDLPIYVALDSADVWSHQELFQLDRETCQPTSVAGVPPDYFSETGQRWGNPLYQWESNDRSLVARLWGWWEQRLRHNFSFVDTLRIDHFRGFAAYWAVPAHEPTALNGSWQPGPGQAFFEAMQQRIDGMSVIAEDLGSITPDVIELRDNLSYPGMKILLFAFDGDPENSYLPYNIEKNSVVYTGTHDNDTAVGWYLNPEVPESSKQRAKRFANRFDDHAGSFHQDMIHLAMGSPANLVILPMQDVLGFGNDCRLNTPGTVENNWQWRCAQRFINDAVASWLLDITTVFGRIPANKPKPADTPNV</sequence>
<dbReference type="SUPFAM" id="SSF51445">
    <property type="entry name" value="(Trans)glycosidases"/>
    <property type="match status" value="1"/>
</dbReference>
<keyword evidence="6 10" id="KW-0808">Transferase</keyword>
<evidence type="ECO:0000256" key="2">
    <source>
        <dbReference type="ARBA" id="ARBA00005684"/>
    </source>
</evidence>
<accession>A0A7T5VEF3</accession>
<evidence type="ECO:0000256" key="1">
    <source>
        <dbReference type="ARBA" id="ARBA00000439"/>
    </source>
</evidence>
<dbReference type="NCBIfam" id="TIGR00217">
    <property type="entry name" value="malQ"/>
    <property type="match status" value="1"/>
</dbReference>
<dbReference type="Proteomes" id="UP000596092">
    <property type="component" value="Chromosome"/>
</dbReference>
<evidence type="ECO:0000256" key="3">
    <source>
        <dbReference type="ARBA" id="ARBA00012560"/>
    </source>
</evidence>
<keyword evidence="5 10" id="KW-0328">Glycosyltransferase</keyword>
<evidence type="ECO:0000256" key="6">
    <source>
        <dbReference type="ARBA" id="ARBA00022679"/>
    </source>
</evidence>
<dbReference type="Pfam" id="PF02446">
    <property type="entry name" value="Glyco_hydro_77"/>
    <property type="match status" value="1"/>
</dbReference>
<dbReference type="InterPro" id="IPR003385">
    <property type="entry name" value="Glyco_hydro_77"/>
</dbReference>
<evidence type="ECO:0000313" key="12">
    <source>
        <dbReference type="Proteomes" id="UP000596092"/>
    </source>
</evidence>
<evidence type="ECO:0000313" key="11">
    <source>
        <dbReference type="EMBL" id="QQG66242.1"/>
    </source>
</evidence>
<evidence type="ECO:0000256" key="8">
    <source>
        <dbReference type="ARBA" id="ARBA00031423"/>
    </source>
</evidence>
<protein>
    <recommendedName>
        <fullName evidence="4 10">4-alpha-glucanotransferase</fullName>
        <ecNumber evidence="3 10">2.4.1.25</ecNumber>
    </recommendedName>
    <alternativeName>
        <fullName evidence="8 10">Amylomaltase</fullName>
    </alternativeName>
    <alternativeName>
        <fullName evidence="9 10">Disproportionating enzyme</fullName>
    </alternativeName>
</protein>
<dbReference type="RefSeq" id="WP_199262208.1">
    <property type="nucleotide sequence ID" value="NZ_CP054140.1"/>
</dbReference>
<dbReference type="GO" id="GO:0005975">
    <property type="term" value="P:carbohydrate metabolic process"/>
    <property type="evidence" value="ECO:0007669"/>
    <property type="project" value="InterPro"/>
</dbReference>
<dbReference type="Gene3D" id="3.20.20.80">
    <property type="entry name" value="Glycosidases"/>
    <property type="match status" value="1"/>
</dbReference>